<dbReference type="PANTHER" id="PTHR43808">
    <property type="entry name" value="ACETYLORNITHINE DEACETYLASE"/>
    <property type="match status" value="1"/>
</dbReference>
<dbReference type="InterPro" id="IPR011650">
    <property type="entry name" value="Peptidase_M20_dimer"/>
</dbReference>
<organism evidence="8">
    <name type="scientific">Pseudomonas syringae CC1417</name>
    <dbReference type="NCBI Taxonomy" id="1357272"/>
    <lineage>
        <taxon>Bacteria</taxon>
        <taxon>Pseudomonadati</taxon>
        <taxon>Pseudomonadota</taxon>
        <taxon>Gammaproteobacteria</taxon>
        <taxon>Pseudomonadales</taxon>
        <taxon>Pseudomonadaceae</taxon>
        <taxon>Pseudomonas</taxon>
        <taxon>Pseudomonas syringae</taxon>
    </lineage>
</organism>
<dbReference type="AlphaFoldDB" id="A0AAU8LG12"/>
<accession>A0AAU8LG12</accession>
<dbReference type="Gene3D" id="3.40.630.10">
    <property type="entry name" value="Zn peptidases"/>
    <property type="match status" value="1"/>
</dbReference>
<evidence type="ECO:0000256" key="4">
    <source>
        <dbReference type="ARBA" id="ARBA00022833"/>
    </source>
</evidence>
<dbReference type="CDD" id="cd03885">
    <property type="entry name" value="M20_CPDG2"/>
    <property type="match status" value="1"/>
</dbReference>
<feature type="active site" evidence="6">
    <location>
        <position position="88"/>
    </location>
</feature>
<keyword evidence="2" id="KW-0479">Metal-binding</keyword>
<dbReference type="Pfam" id="PF01546">
    <property type="entry name" value="Peptidase_M20"/>
    <property type="match status" value="1"/>
</dbReference>
<dbReference type="PIRSF" id="PIRSF037238">
    <property type="entry name" value="Carboxypeptidase_G2"/>
    <property type="match status" value="1"/>
</dbReference>
<dbReference type="SUPFAM" id="SSF55031">
    <property type="entry name" value="Bacterial exopeptidase dimerisation domain"/>
    <property type="match status" value="1"/>
</dbReference>
<dbReference type="GO" id="GO:0016787">
    <property type="term" value="F:hydrolase activity"/>
    <property type="evidence" value="ECO:0007669"/>
    <property type="project" value="UniProtKB-KW"/>
</dbReference>
<keyword evidence="4" id="KW-0862">Zinc</keyword>
<keyword evidence="5" id="KW-0170">Cobalt</keyword>
<gene>
    <name evidence="8" type="ORF">N011_24920</name>
</gene>
<proteinExistence type="predicted"/>
<dbReference type="Pfam" id="PF07687">
    <property type="entry name" value="M20_dimer"/>
    <property type="match status" value="1"/>
</dbReference>
<reference evidence="8" key="2">
    <citation type="submission" date="2024-07" db="EMBL/GenBank/DDBJ databases">
        <title>A complete genome sequence for Pseudomonas syringae CC1417.</title>
        <authorList>
            <person name="Baltrus D.A."/>
        </authorList>
    </citation>
    <scope>NUCLEOTIDE SEQUENCE</scope>
    <source>
        <strain evidence="8">CC1417</strain>
    </source>
</reference>
<dbReference type="EMBL" id="CP159362">
    <property type="protein sequence ID" value="XCN67671.1"/>
    <property type="molecule type" value="Genomic_DNA"/>
</dbReference>
<reference evidence="8" key="1">
    <citation type="journal article" date="2014" name="Genome Announc.">
        <title>Draft Genome Sequences of a Phylogenetically Diverse Suite of Pseudomonas syringae Strains from Multiple Source Populations.</title>
        <authorList>
            <person name="Baltrus D.A."/>
            <person name="Yourstone S."/>
            <person name="Lind A."/>
            <person name="Guilbaud C."/>
            <person name="Sands D.C."/>
            <person name="Jones C.D."/>
            <person name="Morris C.E."/>
            <person name="Dangl J.L."/>
        </authorList>
    </citation>
    <scope>NUCLEOTIDE SEQUENCE</scope>
    <source>
        <strain evidence="8">CC1417</strain>
    </source>
</reference>
<feature type="active site" description="Proton acceptor" evidence="6">
    <location>
        <position position="148"/>
    </location>
</feature>
<protein>
    <submittedName>
        <fullName evidence="8">M20 family metallopeptidase</fullName>
    </submittedName>
</protein>
<dbReference type="SUPFAM" id="SSF53187">
    <property type="entry name" value="Zn-dependent exopeptidases"/>
    <property type="match status" value="1"/>
</dbReference>
<evidence type="ECO:0000259" key="7">
    <source>
        <dbReference type="Pfam" id="PF07687"/>
    </source>
</evidence>
<evidence type="ECO:0000256" key="3">
    <source>
        <dbReference type="ARBA" id="ARBA00022801"/>
    </source>
</evidence>
<dbReference type="Gene3D" id="3.30.70.360">
    <property type="match status" value="1"/>
</dbReference>
<dbReference type="PANTHER" id="PTHR43808:SF9">
    <property type="entry name" value="BLL0789 PROTEIN"/>
    <property type="match status" value="1"/>
</dbReference>
<dbReference type="InterPro" id="IPR001261">
    <property type="entry name" value="ArgE/DapE_CS"/>
</dbReference>
<dbReference type="InterPro" id="IPR002933">
    <property type="entry name" value="Peptidase_M20"/>
</dbReference>
<dbReference type="InterPro" id="IPR017150">
    <property type="entry name" value="Pept_M20_glutamate_carboxypep"/>
</dbReference>
<evidence type="ECO:0000256" key="1">
    <source>
        <dbReference type="ARBA" id="ARBA00001947"/>
    </source>
</evidence>
<evidence type="ECO:0000313" key="8">
    <source>
        <dbReference type="EMBL" id="XCN67671.1"/>
    </source>
</evidence>
<evidence type="ECO:0000256" key="2">
    <source>
        <dbReference type="ARBA" id="ARBA00022723"/>
    </source>
</evidence>
<evidence type="ECO:0000256" key="5">
    <source>
        <dbReference type="ARBA" id="ARBA00023285"/>
    </source>
</evidence>
<evidence type="ECO:0000256" key="6">
    <source>
        <dbReference type="PIRSR" id="PIRSR037238-1"/>
    </source>
</evidence>
<dbReference type="InterPro" id="IPR050072">
    <property type="entry name" value="Peptidase_M20A"/>
</dbReference>
<dbReference type="GO" id="GO:0046872">
    <property type="term" value="F:metal ion binding"/>
    <property type="evidence" value="ECO:0007669"/>
    <property type="project" value="UniProtKB-KW"/>
</dbReference>
<feature type="domain" description="Peptidase M20 dimerisation" evidence="7">
    <location>
        <begin position="184"/>
        <end position="284"/>
    </location>
</feature>
<keyword evidence="3" id="KW-0378">Hydrolase</keyword>
<name>A0AAU8LG12_PSESX</name>
<dbReference type="PROSITE" id="PS00758">
    <property type="entry name" value="ARGE_DAPE_CPG2_1"/>
    <property type="match status" value="1"/>
</dbReference>
<comment type="cofactor">
    <cofactor evidence="1">
        <name>Zn(2+)</name>
        <dbReference type="ChEBI" id="CHEBI:29105"/>
    </cofactor>
</comment>
<dbReference type="RefSeq" id="WP_024694159.1">
    <property type="nucleotide sequence ID" value="NZ_CP159362.1"/>
</dbReference>
<dbReference type="InterPro" id="IPR036264">
    <property type="entry name" value="Bact_exopeptidase_dim_dom"/>
</dbReference>
<sequence>MNQTQLKATQWLAGQFDAMEALLQQLVDTDSNSYDKAGVDAVGDLLTAQLQADGISVERIAVEGFGDMLLAELPGGPGKPVLLLGHRDTVFPKGTTTTRGYTRDDKLAYGPGVADMKGGLVLNCFALKALKRAGPLPFPVQILYTGDEEIGSGSARVHIERYARAARAVLNPEPGRASGNVVSARKGGATLIIEVSGRAAHSGVNHADGASAIEALAHKVIKLHALTDYPAGITTNVGLISGGTSSNTVAPTATARLDVRFIELRQWDEILAAIQAIVHTEERPGTSARLLEATTFLPMEAQHSHELLQIYQSVAAELGFSVDGEFTGGCADSGFTASLGIPTLCGLGPVGGKVHTDREYLELDTLVPRGQALVATIVGLAD</sequence>